<sequence length="497" mass="53645">MKKNIITIALLTLGLTACKKDFLSLETNPNAPSSTTPQFTLAGALKVAADISNTSSQYNAYATWAGQWAPSGNYVPSVQLQQYNFDNTFYQTWTPLYQNATNFNNLVKFGLADASFAKFQAIGMIMKVYDFQQLVDSYNNVPYTDAFQAPSVLFPKYDNGSDIYNDLASKLDDAIKLINSSSSAVDPGSSDIMFKGDMTKWKKFANTLKLRLAIRLSNLGGGAAKSTLATTASEGYIDDTFQATLNPGYTNSDAFGGQESPFWRVYGFDQNGNPIGGSNDYWRANAFEVNLLKSLNDPRLTKVYAPVTADASGSTYTGIVFGSSTASPNPNTSGIGTGLLKSPTMDAVVFSSAQSLFLQAEAVARGYISGNATSLYNRAITASFNNLNVANASTAAANYYAQQSVAYPAGGSLETQVNAIITQKYIAVTGYERSEAFFEFKRTGYPTGVPRSVDLKAAGTTIPNRVYYPASEYSNNANNVATQGTINIFSSKIFWAK</sequence>
<comment type="caution">
    <text evidence="1">The sequence shown here is derived from an EMBL/GenBank/DDBJ whole genome shotgun (WGS) entry which is preliminary data.</text>
</comment>
<proteinExistence type="predicted"/>
<dbReference type="RefSeq" id="WP_146269416.1">
    <property type="nucleotide sequence ID" value="NZ_VOEI01000001.1"/>
</dbReference>
<dbReference type="EMBL" id="VOEI01000001">
    <property type="protein sequence ID" value="TWR28624.1"/>
    <property type="molecule type" value="Genomic_DNA"/>
</dbReference>
<evidence type="ECO:0000313" key="1">
    <source>
        <dbReference type="EMBL" id="TWR28624.1"/>
    </source>
</evidence>
<dbReference type="AlphaFoldDB" id="A0A563UBA4"/>
<dbReference type="Pfam" id="PF12771">
    <property type="entry name" value="SusD-like_2"/>
    <property type="match status" value="1"/>
</dbReference>
<dbReference type="OrthoDB" id="9766256at2"/>
<dbReference type="PROSITE" id="PS51257">
    <property type="entry name" value="PROKAR_LIPOPROTEIN"/>
    <property type="match status" value="1"/>
</dbReference>
<accession>A0A563UBA4</accession>
<keyword evidence="1" id="KW-0449">Lipoprotein</keyword>
<evidence type="ECO:0000313" key="2">
    <source>
        <dbReference type="Proteomes" id="UP000318010"/>
    </source>
</evidence>
<dbReference type="SUPFAM" id="SSF48452">
    <property type="entry name" value="TPR-like"/>
    <property type="match status" value="1"/>
</dbReference>
<reference evidence="1 2" key="1">
    <citation type="submission" date="2019-07" db="EMBL/GenBank/DDBJ databases">
        <authorList>
            <person name="Kim J."/>
        </authorList>
    </citation>
    <scope>NUCLEOTIDE SEQUENCE [LARGE SCALE GENOMIC DNA]</scope>
    <source>
        <strain evidence="1 2">MJ1a</strain>
    </source>
</reference>
<protein>
    <submittedName>
        <fullName evidence="1">SusD/RagB family nutrient-binding outer membrane lipoprotein</fullName>
    </submittedName>
</protein>
<dbReference type="Proteomes" id="UP000318010">
    <property type="component" value="Unassembled WGS sequence"/>
</dbReference>
<dbReference type="Gene3D" id="1.25.40.390">
    <property type="match status" value="1"/>
</dbReference>
<keyword evidence="2" id="KW-1185">Reference proteome</keyword>
<dbReference type="InterPro" id="IPR041662">
    <property type="entry name" value="SusD-like_2"/>
</dbReference>
<name>A0A563UBA4_9SPHI</name>
<gene>
    <name evidence="1" type="ORF">FPZ42_05280</name>
</gene>
<dbReference type="InterPro" id="IPR011990">
    <property type="entry name" value="TPR-like_helical_dom_sf"/>
</dbReference>
<organism evidence="1 2">
    <name type="scientific">Mucilaginibacter achroorhodeus</name>
    <dbReference type="NCBI Taxonomy" id="2599294"/>
    <lineage>
        <taxon>Bacteria</taxon>
        <taxon>Pseudomonadati</taxon>
        <taxon>Bacteroidota</taxon>
        <taxon>Sphingobacteriia</taxon>
        <taxon>Sphingobacteriales</taxon>
        <taxon>Sphingobacteriaceae</taxon>
        <taxon>Mucilaginibacter</taxon>
    </lineage>
</organism>